<dbReference type="Gene3D" id="1.25.40.10">
    <property type="entry name" value="Tetratricopeptide repeat domain"/>
    <property type="match status" value="2"/>
</dbReference>
<name>A0A8J5GVP5_ZINOF</name>
<dbReference type="SUPFAM" id="SSF82199">
    <property type="entry name" value="SET domain"/>
    <property type="match status" value="1"/>
</dbReference>
<evidence type="ECO:0000313" key="2">
    <source>
        <dbReference type="Proteomes" id="UP000734854"/>
    </source>
</evidence>
<comment type="caution">
    <text evidence="1">The sequence shown here is derived from an EMBL/GenBank/DDBJ whole genome shotgun (WGS) entry which is preliminary data.</text>
</comment>
<dbReference type="Gene3D" id="2.170.270.10">
    <property type="entry name" value="SET domain"/>
    <property type="match status" value="2"/>
</dbReference>
<dbReference type="PANTHER" id="PTHR47337">
    <property type="entry name" value="TETRATRICOPEPTIDE REPEAT (TPR)-LIKE SUPERFAMILY PROTEIN"/>
    <property type="match status" value="1"/>
</dbReference>
<dbReference type="InterPro" id="IPR011990">
    <property type="entry name" value="TPR-like_helical_dom_sf"/>
</dbReference>
<dbReference type="InterPro" id="IPR046341">
    <property type="entry name" value="SET_dom_sf"/>
</dbReference>
<dbReference type="Proteomes" id="UP000734854">
    <property type="component" value="Unassembled WGS sequence"/>
</dbReference>
<dbReference type="Pfam" id="PF13181">
    <property type="entry name" value="TPR_8"/>
    <property type="match status" value="1"/>
</dbReference>
<evidence type="ECO:0000313" key="1">
    <source>
        <dbReference type="EMBL" id="KAG6515498.1"/>
    </source>
</evidence>
<dbReference type="SUPFAM" id="SSF48452">
    <property type="entry name" value="TPR-like"/>
    <property type="match status" value="1"/>
</dbReference>
<dbReference type="Gene3D" id="6.10.140.2220">
    <property type="match status" value="1"/>
</dbReference>
<dbReference type="SMART" id="SM00028">
    <property type="entry name" value="TPR"/>
    <property type="match status" value="4"/>
</dbReference>
<reference evidence="1 2" key="1">
    <citation type="submission" date="2020-08" db="EMBL/GenBank/DDBJ databases">
        <title>Plant Genome Project.</title>
        <authorList>
            <person name="Zhang R.-G."/>
        </authorList>
    </citation>
    <scope>NUCLEOTIDE SEQUENCE [LARGE SCALE GENOMIC DNA]</scope>
    <source>
        <tissue evidence="1">Rhizome</tissue>
    </source>
</reference>
<organism evidence="1 2">
    <name type="scientific">Zingiber officinale</name>
    <name type="common">Ginger</name>
    <name type="synonym">Amomum zingiber</name>
    <dbReference type="NCBI Taxonomy" id="94328"/>
    <lineage>
        <taxon>Eukaryota</taxon>
        <taxon>Viridiplantae</taxon>
        <taxon>Streptophyta</taxon>
        <taxon>Embryophyta</taxon>
        <taxon>Tracheophyta</taxon>
        <taxon>Spermatophyta</taxon>
        <taxon>Magnoliopsida</taxon>
        <taxon>Liliopsida</taxon>
        <taxon>Zingiberales</taxon>
        <taxon>Zingiberaceae</taxon>
        <taxon>Zingiber</taxon>
    </lineage>
</organism>
<dbReference type="EMBL" id="JACMSC010000007">
    <property type="protein sequence ID" value="KAG6515498.1"/>
    <property type="molecule type" value="Genomic_DNA"/>
</dbReference>
<accession>A0A8J5GVP5</accession>
<evidence type="ECO:0008006" key="3">
    <source>
        <dbReference type="Google" id="ProtNLM"/>
    </source>
</evidence>
<proteinExistence type="predicted"/>
<protein>
    <recommendedName>
        <fullName evidence="3">SET and MYND domain-containing protein 4</fullName>
    </recommendedName>
</protein>
<dbReference type="AlphaFoldDB" id="A0A8J5GVP5"/>
<dbReference type="InterPro" id="IPR019734">
    <property type="entry name" value="TPR_rpt"/>
</dbReference>
<gene>
    <name evidence="1" type="ORF">ZIOFF_025912</name>
</gene>
<sequence length="822" mass="91710">MERLKSLIPDDLKRMIGESTPENLTISSSLILDFLRSSPQFQQVIRELTDPELALCRKNKEAALDSKQKGNECFTQGQYAKALTFYSQALRHAPASSSEMDASLVATLYVNRASAMHNLGLLKECVRDCNRAIAIFPTYVKAWYRRGKANASLKNYEHAKHDLEVAASLEENLFRKNQIKGELGIVLKESDKSNVTAMANNGGKNENVDSSGKHIMFIESDFYFYFSRSDNIGFVAAQLQSLSLQCVSTPDKGRGLTFGNDIPPASLVHHEQPLAAILLKAYRETRCHFCFEGVPTDLLFCPSCTIPVYCSNCCLEQAVGEESSSKADNHSPKKNVYVDLEKSMDRFSSNARSIGVNMPNNHIPEHHHECGGLHWSAVLPPDIVLAARIIAISVEKWKAFGRNSSPLDYLDFVHHYAQNSIITKLESHVYAVVLLHCLHHFYNSDFPFSAASVAQLVLVISQVKVNSMAVVHMRSLCGDEALGKFTNASTSKNYITQSTEQVRVAQAIYTKGSLFNHSCQPNSHAYFISRTLFVHSIELVPAWSPLELSYGPQVGQLDLQDRQKLLEEQYSFQCQCFSCSTVSLSDLVINAFRCIQPHCLGVVLEAAYDKLLEDKSLQVSNGLCNFKISLHLPSHEKEVYSVARMLLRERGAKSHFAVGRCLSCGSYRNLKDLSAASKSYAAKIQRLKDSLDSDEVPDSFVPDMLNSLVQLRSVRHPYSKIVAEAEDNVAEAFVRIGEFKLAEEHCIASIKILEKLYPANHVVMGHELMKLASVQLCSDDYSGASSSVEQVESILSLHYGCHLDRMFPHLKLLKREAERSAS</sequence>
<keyword evidence="2" id="KW-1185">Reference proteome</keyword>
<dbReference type="PANTHER" id="PTHR47337:SF1">
    <property type="entry name" value="TETRATRICOPEPTIDE REPEAT (TPR)-LIKE SUPERFAMILY PROTEIN"/>
    <property type="match status" value="1"/>
</dbReference>